<name>A0A167KQF0_METRR</name>
<sequence length="154" mass="16686">MHQYLTIALVAFAFTRASTAILPGSPSNEPKALQDMACPRFQQITVDEVDRTLLKDTCLPLAEGCLRDGIDQLPKLSECIADSLAMLYNVCGATQTISTDKGTYLLWQDGCMRLAADKCLPVKGNTPTQVAKCIVDAFSESQPAEDEQSRVVAS</sequence>
<keyword evidence="3" id="KW-1185">Reference proteome</keyword>
<keyword evidence="1" id="KW-0732">Signal</keyword>
<evidence type="ECO:0000313" key="3">
    <source>
        <dbReference type="Proteomes" id="UP000243498"/>
    </source>
</evidence>
<dbReference type="EMBL" id="AZHC01000001">
    <property type="protein sequence ID" value="OAA52041.1"/>
    <property type="molecule type" value="Genomic_DNA"/>
</dbReference>
<feature type="signal peptide" evidence="1">
    <location>
        <begin position="1"/>
        <end position="20"/>
    </location>
</feature>
<accession>A0A167KQF0</accession>
<feature type="chain" id="PRO_5007889470" description="Secreted protein" evidence="1">
    <location>
        <begin position="21"/>
        <end position="154"/>
    </location>
</feature>
<organism evidence="2 3">
    <name type="scientific">Metarhizium rileyi (strain RCEF 4871)</name>
    <name type="common">Nomuraea rileyi</name>
    <dbReference type="NCBI Taxonomy" id="1649241"/>
    <lineage>
        <taxon>Eukaryota</taxon>
        <taxon>Fungi</taxon>
        <taxon>Dikarya</taxon>
        <taxon>Ascomycota</taxon>
        <taxon>Pezizomycotina</taxon>
        <taxon>Sordariomycetes</taxon>
        <taxon>Hypocreomycetidae</taxon>
        <taxon>Hypocreales</taxon>
        <taxon>Clavicipitaceae</taxon>
        <taxon>Metarhizium</taxon>
    </lineage>
</organism>
<evidence type="ECO:0000256" key="1">
    <source>
        <dbReference type="SAM" id="SignalP"/>
    </source>
</evidence>
<dbReference type="Proteomes" id="UP000243498">
    <property type="component" value="Unassembled WGS sequence"/>
</dbReference>
<reference evidence="2 3" key="1">
    <citation type="journal article" date="2016" name="Genome Biol. Evol.">
        <title>Divergent and convergent evolution of fungal pathogenicity.</title>
        <authorList>
            <person name="Shang Y."/>
            <person name="Xiao G."/>
            <person name="Zheng P."/>
            <person name="Cen K."/>
            <person name="Zhan S."/>
            <person name="Wang C."/>
        </authorList>
    </citation>
    <scope>NUCLEOTIDE SEQUENCE [LARGE SCALE GENOMIC DNA]</scope>
    <source>
        <strain evidence="2 3">RCEF 4871</strain>
    </source>
</reference>
<evidence type="ECO:0008006" key="4">
    <source>
        <dbReference type="Google" id="ProtNLM"/>
    </source>
</evidence>
<proteinExistence type="predicted"/>
<evidence type="ECO:0000313" key="2">
    <source>
        <dbReference type="EMBL" id="OAA52041.1"/>
    </source>
</evidence>
<protein>
    <recommendedName>
        <fullName evidence="4">Secreted protein</fullName>
    </recommendedName>
</protein>
<comment type="caution">
    <text evidence="2">The sequence shown here is derived from an EMBL/GenBank/DDBJ whole genome shotgun (WGS) entry which is preliminary data.</text>
</comment>
<gene>
    <name evidence="2" type="ORF">NOR_00634</name>
</gene>
<dbReference type="AlphaFoldDB" id="A0A167KQF0"/>